<evidence type="ECO:0000256" key="2">
    <source>
        <dbReference type="SAM" id="SignalP"/>
    </source>
</evidence>
<dbReference type="EMBL" id="ATAX01000036">
    <property type="protein sequence ID" value="EWM52267.1"/>
    <property type="molecule type" value="Genomic_DNA"/>
</dbReference>
<evidence type="ECO:0000313" key="4">
    <source>
        <dbReference type="Proteomes" id="UP000019365"/>
    </source>
</evidence>
<dbReference type="RefSeq" id="WP_037301276.1">
    <property type="nucleotide sequence ID" value="NZ_ATAX01000036.1"/>
</dbReference>
<feature type="region of interest" description="Disordered" evidence="1">
    <location>
        <begin position="25"/>
        <end position="70"/>
    </location>
</feature>
<dbReference type="OrthoDB" id="1822604at2"/>
<gene>
    <name evidence="3" type="ORF">RF007C_13015</name>
</gene>
<evidence type="ECO:0000313" key="3">
    <source>
        <dbReference type="EMBL" id="EWM52267.1"/>
    </source>
</evidence>
<reference evidence="3 4" key="1">
    <citation type="journal article" date="2014" name="PLoS ONE">
        <title>Rumen cellulosomics: divergent fiber-degrading strategies revealed by comparative genome-wide analysis of six ruminococcal strains.</title>
        <authorList>
            <person name="Dassa B."/>
            <person name="Borovok I."/>
            <person name="Ruimy-Israeli V."/>
            <person name="Lamed R."/>
            <person name="Flint H.J."/>
            <person name="Duncan S.H."/>
            <person name="Henrissat B."/>
            <person name="Coutinho P."/>
            <person name="Morrison M."/>
            <person name="Mosoni P."/>
            <person name="Yeoman C.J."/>
            <person name="White B.A."/>
            <person name="Bayer E.A."/>
        </authorList>
    </citation>
    <scope>NUCLEOTIDE SEQUENCE [LARGE SCALE GENOMIC DNA]</scope>
    <source>
        <strain evidence="3 4">007c</strain>
    </source>
</reference>
<dbReference type="Proteomes" id="UP000019365">
    <property type="component" value="Unassembled WGS sequence"/>
</dbReference>
<comment type="caution">
    <text evidence="3">The sequence shown here is derived from an EMBL/GenBank/DDBJ whole genome shotgun (WGS) entry which is preliminary data.</text>
</comment>
<keyword evidence="2" id="KW-0732">Signal</keyword>
<accession>W7UVD2</accession>
<name>W7UVD2_RUMFL</name>
<dbReference type="PROSITE" id="PS51257">
    <property type="entry name" value="PROKAR_LIPOPROTEIN"/>
    <property type="match status" value="1"/>
</dbReference>
<dbReference type="AlphaFoldDB" id="W7UVD2"/>
<protein>
    <submittedName>
        <fullName evidence="3">Uncharacterized protein</fullName>
    </submittedName>
</protein>
<evidence type="ECO:0000256" key="1">
    <source>
        <dbReference type="SAM" id="MobiDB-lite"/>
    </source>
</evidence>
<feature type="chain" id="PRO_5004905123" evidence="2">
    <location>
        <begin position="21"/>
        <end position="238"/>
    </location>
</feature>
<dbReference type="eggNOG" id="ENOG50325TT">
    <property type="taxonomic scope" value="Bacteria"/>
</dbReference>
<dbReference type="PATRIC" id="fig|1341157.4.peg.3037"/>
<sequence length="238" mass="24800">MKKRIIICMLISVMVCGSIASCGKESGSGSKSAAEATTTMTAAEAETTTTTEKATEAGTTTAESTEAAETTATAANNNGAAEDHLADAAAVLNNINNIDGIGGGAGVETDTADTKQEGSDTYAKVTDSRFTTVDDVKKYVNDAICGTLLDRYKFLYEGDDAYFKEFDGALYFMSAQRGSGFSYTGEPVITDVTDDSFTATVPFDNFGGSSDLAVKAVKEDGKWKASSFSVDGGAENVR</sequence>
<feature type="signal peptide" evidence="2">
    <location>
        <begin position="1"/>
        <end position="20"/>
    </location>
</feature>
<organism evidence="3 4">
    <name type="scientific">Ruminococcus flavefaciens 007c</name>
    <dbReference type="NCBI Taxonomy" id="1341157"/>
    <lineage>
        <taxon>Bacteria</taxon>
        <taxon>Bacillati</taxon>
        <taxon>Bacillota</taxon>
        <taxon>Clostridia</taxon>
        <taxon>Eubacteriales</taxon>
        <taxon>Oscillospiraceae</taxon>
        <taxon>Ruminococcus</taxon>
    </lineage>
</organism>
<proteinExistence type="predicted"/>
<keyword evidence="4" id="KW-1185">Reference proteome</keyword>